<name>A0A9X2CUJ7_9BACI</name>
<accession>A0A9X2CUJ7</accession>
<dbReference type="EMBL" id="JAKRYL010000016">
    <property type="protein sequence ID" value="MCL7748512.1"/>
    <property type="molecule type" value="Genomic_DNA"/>
</dbReference>
<comment type="caution">
    <text evidence="1">The sequence shown here is derived from an EMBL/GenBank/DDBJ whole genome shotgun (WGS) entry which is preliminary data.</text>
</comment>
<organism evidence="1 2">
    <name type="scientific">Halalkalibacter alkaliphilus</name>
    <dbReference type="NCBI Taxonomy" id="2917993"/>
    <lineage>
        <taxon>Bacteria</taxon>
        <taxon>Bacillati</taxon>
        <taxon>Bacillota</taxon>
        <taxon>Bacilli</taxon>
        <taxon>Bacillales</taxon>
        <taxon>Bacillaceae</taxon>
        <taxon>Halalkalibacter</taxon>
    </lineage>
</organism>
<dbReference type="Pfam" id="PF11927">
    <property type="entry name" value="HODM_asu-like"/>
    <property type="match status" value="1"/>
</dbReference>
<gene>
    <name evidence="1" type="ORF">MF646_15390</name>
</gene>
<proteinExistence type="predicted"/>
<sequence length="327" mass="38265">MSESTARSIEATIPQVPLIERFPFPFQEDSYRYSNNARALTAGKVIEITPDYHEEISKKRKLLLERPSLAFQSFQHSMEAQWEILELLMNELVSVYPNYFSFKKRGDHITFFNHLLEEKETFILGDDKSLACEPLDFIGRHVQEDLIYLGQRDGDLYMDAGQLCFPANWSIAFDLGMSYLEFHSPVPHFAESGLAAKVRNFLLRMEVGRPFTRYNWTITLDPILETFPETFDEWGKKKFELTPENVGDMVHLRVEDQRLTRLPLSNGILFSIHTDLISMKELVKNKEWSERFEKVLLDLPEYMAEYKGFSTYKELITNYLKRMNAAL</sequence>
<dbReference type="Proteomes" id="UP001139150">
    <property type="component" value="Unassembled WGS sequence"/>
</dbReference>
<keyword evidence="2" id="KW-1185">Reference proteome</keyword>
<dbReference type="RefSeq" id="WP_250097398.1">
    <property type="nucleotide sequence ID" value="NZ_JAKRYL010000016.1"/>
</dbReference>
<reference evidence="1" key="1">
    <citation type="submission" date="2022-02" db="EMBL/GenBank/DDBJ databases">
        <title>Halalkalibacter sp. nov. isolated from Lonar Lake, India.</title>
        <authorList>
            <person name="Joshi A."/>
            <person name="Thite S."/>
            <person name="Lodha T."/>
        </authorList>
    </citation>
    <scope>NUCLEOTIDE SEQUENCE</scope>
    <source>
        <strain evidence="1">MEB205</strain>
    </source>
</reference>
<evidence type="ECO:0000313" key="2">
    <source>
        <dbReference type="Proteomes" id="UP001139150"/>
    </source>
</evidence>
<dbReference type="InterPro" id="IPR021848">
    <property type="entry name" value="HODM_asu-like"/>
</dbReference>
<protein>
    <submittedName>
        <fullName evidence="1">DUF3445 domain-containing protein</fullName>
    </submittedName>
</protein>
<evidence type="ECO:0000313" key="1">
    <source>
        <dbReference type="EMBL" id="MCL7748512.1"/>
    </source>
</evidence>
<dbReference type="AlphaFoldDB" id="A0A9X2CUJ7"/>